<keyword evidence="2" id="KW-0812">Transmembrane</keyword>
<evidence type="ECO:0000313" key="4">
    <source>
        <dbReference type="Proteomes" id="UP000515159"/>
    </source>
</evidence>
<evidence type="ECO:0000256" key="2">
    <source>
        <dbReference type="SAM" id="Phobius"/>
    </source>
</evidence>
<keyword evidence="2" id="KW-1133">Transmembrane helix</keyword>
<dbReference type="KEGG" id="gsh:117346081"/>
<feature type="chain" id="PRO_5028044059" evidence="3">
    <location>
        <begin position="28"/>
        <end position="319"/>
    </location>
</feature>
<feature type="signal peptide" evidence="3">
    <location>
        <begin position="1"/>
        <end position="27"/>
    </location>
</feature>
<evidence type="ECO:0000256" key="1">
    <source>
        <dbReference type="SAM" id="MobiDB-lite"/>
    </source>
</evidence>
<dbReference type="GO" id="GO:0016020">
    <property type="term" value="C:membrane"/>
    <property type="evidence" value="ECO:0007669"/>
    <property type="project" value="InterPro"/>
</dbReference>
<proteinExistence type="predicted"/>
<dbReference type="AlphaFoldDB" id="A0A6P8N6X2"/>
<evidence type="ECO:0000256" key="3">
    <source>
        <dbReference type="SAM" id="SignalP"/>
    </source>
</evidence>
<keyword evidence="3" id="KW-0732">Signal</keyword>
<dbReference type="GeneID" id="117346081"/>
<keyword evidence="4" id="KW-1185">Reference proteome</keyword>
<protein>
    <submittedName>
        <fullName evidence="5">Neural proliferation differentiation and control protein 1-like isoform X1</fullName>
    </submittedName>
</protein>
<dbReference type="PANTHER" id="PTHR23352">
    <property type="entry name" value="NEURAL PROLIFERATION DIFFERENTIATION AND CONTROL PROTEIN-1 NPDC-1 PROTEIN"/>
    <property type="match status" value="1"/>
</dbReference>
<feature type="transmembrane region" description="Helical" evidence="2">
    <location>
        <begin position="175"/>
        <end position="202"/>
    </location>
</feature>
<reference evidence="5" key="1">
    <citation type="submission" date="2025-08" db="UniProtKB">
        <authorList>
            <consortium name="RefSeq"/>
        </authorList>
    </citation>
    <scope>IDENTIFICATION</scope>
</reference>
<dbReference type="InParanoid" id="A0A6P8N6X2"/>
<keyword evidence="2" id="KW-0472">Membrane</keyword>
<sequence length="319" mass="35149">MQAECWKQYRFILCLFLLPLLSLEAAAAPTAMSQCSPQISCLIQRRQSCVRGAQRCGSCLPLYQEDPGGTCVLTRLQKQTLADEKPNGITDFIHTFLSKSPKFTRPSGIKSDIYAESNNTGTSPGWNITSSTPVQISSATTPARTLPPSEPAALARQTGPIQEPRKDPLPNLNDAVSLTLVVICTAVGISALLVAGLCWYRLQKEVHLAQKMAYTAYRGSRRYPVHRPGDIRLAQSVQVHHYQNEKKKILALEEAVAGSQKPQQQLSTESEAETENGEYTVYECPGLAPVCLSQTGEMEIHNPLFDSSILQGLHHQRFQ</sequence>
<dbReference type="PANTHER" id="PTHR23352:SF2">
    <property type="entry name" value="NEURAL PROLIFERATION DIFFERENTIATION AND CONTROL PROTEIN 1"/>
    <property type="match status" value="1"/>
</dbReference>
<organism evidence="4 5">
    <name type="scientific">Geotrypetes seraphini</name>
    <name type="common">Gaboon caecilian</name>
    <name type="synonym">Caecilia seraphini</name>
    <dbReference type="NCBI Taxonomy" id="260995"/>
    <lineage>
        <taxon>Eukaryota</taxon>
        <taxon>Metazoa</taxon>
        <taxon>Chordata</taxon>
        <taxon>Craniata</taxon>
        <taxon>Vertebrata</taxon>
        <taxon>Euteleostomi</taxon>
        <taxon>Amphibia</taxon>
        <taxon>Gymnophiona</taxon>
        <taxon>Geotrypetes</taxon>
    </lineage>
</organism>
<name>A0A6P8N6X2_GEOSA</name>
<dbReference type="RefSeq" id="XP_033771282.1">
    <property type="nucleotide sequence ID" value="XM_033915391.1"/>
</dbReference>
<gene>
    <name evidence="5" type="primary">LOC117346081</name>
</gene>
<dbReference type="InterPro" id="IPR009635">
    <property type="entry name" value="NPDC1"/>
</dbReference>
<evidence type="ECO:0000313" key="5">
    <source>
        <dbReference type="RefSeq" id="XP_033771282.1"/>
    </source>
</evidence>
<accession>A0A6P8N6X2</accession>
<dbReference type="Proteomes" id="UP000515159">
    <property type="component" value="Chromosome 12"/>
</dbReference>
<feature type="region of interest" description="Disordered" evidence="1">
    <location>
        <begin position="137"/>
        <end position="168"/>
    </location>
</feature>
<dbReference type="Pfam" id="PF06809">
    <property type="entry name" value="NPDC1"/>
    <property type="match status" value="2"/>
</dbReference>
<dbReference type="OrthoDB" id="6270617at2759"/>